<dbReference type="Pfam" id="PF13424">
    <property type="entry name" value="TPR_12"/>
    <property type="match status" value="6"/>
</dbReference>
<dbReference type="OrthoDB" id="3885120at2"/>
<organism evidence="1 2">
    <name type="scientific">Myceligenerans xiligouense</name>
    <dbReference type="NCBI Taxonomy" id="253184"/>
    <lineage>
        <taxon>Bacteria</taxon>
        <taxon>Bacillati</taxon>
        <taxon>Actinomycetota</taxon>
        <taxon>Actinomycetes</taxon>
        <taxon>Micrococcales</taxon>
        <taxon>Promicromonosporaceae</taxon>
        <taxon>Myceligenerans</taxon>
    </lineage>
</organism>
<evidence type="ECO:0000313" key="1">
    <source>
        <dbReference type="EMBL" id="RPF21461.1"/>
    </source>
</evidence>
<evidence type="ECO:0000313" key="2">
    <source>
        <dbReference type="Proteomes" id="UP000280501"/>
    </source>
</evidence>
<comment type="caution">
    <text evidence="1">The sequence shown here is derived from an EMBL/GenBank/DDBJ whole genome shotgun (WGS) entry which is preliminary data.</text>
</comment>
<keyword evidence="2" id="KW-1185">Reference proteome</keyword>
<dbReference type="EMBL" id="RKQZ01000001">
    <property type="protein sequence ID" value="RPF21461.1"/>
    <property type="molecule type" value="Genomic_DNA"/>
</dbReference>
<dbReference type="SUPFAM" id="SSF52540">
    <property type="entry name" value="P-loop containing nucleoside triphosphate hydrolases"/>
    <property type="match status" value="1"/>
</dbReference>
<protein>
    <submittedName>
        <fullName evidence="1">Tetratricopeptide (TPR) repeat protein</fullName>
    </submittedName>
</protein>
<proteinExistence type="predicted"/>
<dbReference type="Pfam" id="PF13374">
    <property type="entry name" value="TPR_10"/>
    <property type="match status" value="2"/>
</dbReference>
<accession>A0A3N4ZNL7</accession>
<sequence>MEIARNVLLTYMRHGQLGRFRGSGFHLRENLVLTADHCADGSDYQVWQSGAMLEGRVVWRTGQASVDLALLEVDGLPEVEPVPLAVLDTAAGGVLEDCACGCYPSFGRLDPSGEGGSSGPDRLVPLVGNLLLDSAHAARIPDGWVGDGRIALSLTSDRSLLPDVRGTADEVTRAWSAASGGAVLATVSGQQFCVGVISARQVKETPTALRMAGFNLLDGLGPDAAAGFWDRIGVPGLAGLVTVGGMVRADQVIIGRVPRRAPGHVDRDVTAVLLELVTGHGLATVVSLAGLRGVGKSQTAAEVARHCMQQGWPVVAWVNAETRDTAVSDLRLLADRAAAVAQGESPEDSVRRMYSLWAADPAVSRLVVFDNLADARDLNGLLPPEGAAAVVVTTADRSVAVGEVLDVGVFTPGQAIGFLQEGTTFTDPDAAGGVADELGRLPLALAAAVWTVTRRRRFDHAYGYDQYLKELDRRPLDRLLGDVKATPEYPRATIAALALAVDAALEAAADRELVQRVLGALALLDPSGVPRRWLEVLGERFDIDDALAVIADSGLAQPSEDAAGVIMHRLVARVISEISQHAQWPAPAMAAAEIVHAVNPLDRDTYWAQRTEALFLARHFLALSHAPDADVSQELITTGLRTGYVLHALSDHYTAITLLRRLLDAAARVLGTDHPDTLASRNNLAFAYQSVGNLQRAIPLFEATVTASERVLGTNHPGTLFSRCNLAGAYRSTGDSQRAIRLYVGTLKKMKRVLGMSHPNTLTLRDNLAFTYESVGDFERAIPLYESTLSDRERVLGVDHRDTLTSRDHLAGAYESVGDLRRAIPLYEKTLTDTERLLGADHPDTLMSRSNLAYAYQSSGDLRRTIPLYENTLSDRERVLGMDHPNTLASRNNLAGAYQSVGDLNRAFPLYERTLSDRERVLGALHPDTLESRGNLAGAFQSAGDLRRAIPLFEETLSDQGRVLGPDHPDTLKLQGILAGAYARAGDLQRAIPLHEKTLTDTERVLGSNHPDTLALRINLAAVCESAGDLQRAIPLYEKTLADAERVLGVDHPDTLTTRISLAGAFQSAGDLGRAIPLLEETLSDRERVLGPDHPDTLNSQGKLADAYASAGDLQYALPLYKKTLTDTERVLGDDHPHTLTSRSNLAGAYLSAGNALRAVRLFEETLGDQERVLGPDHPDSLASRSNLAGGYRAMGDLRRAIPLYEKTLTDTERVLGADHPHALAIQTNLASAYHSVGDLRRATPLLEKTYADSERVLGPDHPMTLASRENLALAMAHGGDDEKALTLAGFNASESQRLFGAEDSRTLNRHDTIALVLLVGGHVHEAVKLLIPLLADCRRILGDHEVTRTVEQRLAHVTAADSSPANQSSD</sequence>
<dbReference type="Proteomes" id="UP000280501">
    <property type="component" value="Unassembled WGS sequence"/>
</dbReference>
<dbReference type="PANTHER" id="PTHR46082">
    <property type="entry name" value="ATP/GTP-BINDING PROTEIN-RELATED"/>
    <property type="match status" value="1"/>
</dbReference>
<dbReference type="InterPro" id="IPR009003">
    <property type="entry name" value="Peptidase_S1_PA"/>
</dbReference>
<dbReference type="InterPro" id="IPR053137">
    <property type="entry name" value="NLR-like"/>
</dbReference>
<dbReference type="RefSeq" id="WP_123814495.1">
    <property type="nucleotide sequence ID" value="NZ_RKQZ01000001.1"/>
</dbReference>
<dbReference type="PANTHER" id="PTHR46082:SF6">
    <property type="entry name" value="AAA+ ATPASE DOMAIN-CONTAINING PROTEIN-RELATED"/>
    <property type="match status" value="1"/>
</dbReference>
<dbReference type="Gene3D" id="1.25.40.10">
    <property type="entry name" value="Tetratricopeptide repeat domain"/>
    <property type="match status" value="4"/>
</dbReference>
<name>A0A3N4ZNL7_9MICO</name>
<dbReference type="SUPFAM" id="SSF50494">
    <property type="entry name" value="Trypsin-like serine proteases"/>
    <property type="match status" value="1"/>
</dbReference>
<dbReference type="InterPro" id="IPR027417">
    <property type="entry name" value="P-loop_NTPase"/>
</dbReference>
<reference evidence="1 2" key="1">
    <citation type="submission" date="2018-11" db="EMBL/GenBank/DDBJ databases">
        <title>Sequencing the genomes of 1000 actinobacteria strains.</title>
        <authorList>
            <person name="Klenk H.-P."/>
        </authorList>
    </citation>
    <scope>NUCLEOTIDE SEQUENCE [LARGE SCALE GENOMIC DNA]</scope>
    <source>
        <strain evidence="1 2">DSM 15700</strain>
    </source>
</reference>
<dbReference type="Gene3D" id="3.40.50.300">
    <property type="entry name" value="P-loop containing nucleotide triphosphate hydrolases"/>
    <property type="match status" value="1"/>
</dbReference>
<dbReference type="InterPro" id="IPR011990">
    <property type="entry name" value="TPR-like_helical_dom_sf"/>
</dbReference>
<gene>
    <name evidence="1" type="ORF">EDD34_2090</name>
</gene>
<dbReference type="SUPFAM" id="SSF48452">
    <property type="entry name" value="TPR-like"/>
    <property type="match status" value="4"/>
</dbReference>